<dbReference type="EMBL" id="FOGI01000002">
    <property type="protein sequence ID" value="SER28006.1"/>
    <property type="molecule type" value="Genomic_DNA"/>
</dbReference>
<name>A0A1H9MWB1_9PSEU</name>
<dbReference type="Gene3D" id="2.160.20.80">
    <property type="entry name" value="E3 ubiquitin-protein ligase SopA"/>
    <property type="match status" value="1"/>
</dbReference>
<protein>
    <submittedName>
        <fullName evidence="3">Pentapeptide repeat-containing protein</fullName>
    </submittedName>
</protein>
<evidence type="ECO:0000256" key="1">
    <source>
        <dbReference type="SAM" id="MobiDB-lite"/>
    </source>
</evidence>
<keyword evidence="2" id="KW-0812">Transmembrane</keyword>
<dbReference type="Proteomes" id="UP000199051">
    <property type="component" value="Unassembled WGS sequence"/>
</dbReference>
<reference evidence="4" key="1">
    <citation type="submission" date="2016-10" db="EMBL/GenBank/DDBJ databases">
        <authorList>
            <person name="Varghese N."/>
            <person name="Submissions S."/>
        </authorList>
    </citation>
    <scope>NUCLEOTIDE SEQUENCE [LARGE SCALE GENOMIC DNA]</scope>
    <source>
        <strain evidence="4">DSM 44260</strain>
    </source>
</reference>
<evidence type="ECO:0000313" key="3">
    <source>
        <dbReference type="EMBL" id="SER28006.1"/>
    </source>
</evidence>
<dbReference type="Pfam" id="PF13576">
    <property type="entry name" value="Pentapeptide_3"/>
    <property type="match status" value="1"/>
</dbReference>
<gene>
    <name evidence="3" type="ORF">SAMN04487818_102375</name>
</gene>
<feature type="region of interest" description="Disordered" evidence="1">
    <location>
        <begin position="420"/>
        <end position="439"/>
    </location>
</feature>
<evidence type="ECO:0000313" key="4">
    <source>
        <dbReference type="Proteomes" id="UP000199051"/>
    </source>
</evidence>
<proteinExistence type="predicted"/>
<feature type="transmembrane region" description="Helical" evidence="2">
    <location>
        <begin position="66"/>
        <end position="83"/>
    </location>
</feature>
<keyword evidence="2" id="KW-1133">Transmembrane helix</keyword>
<dbReference type="AlphaFoldDB" id="A0A1H9MWB1"/>
<organism evidence="3 4">
    <name type="scientific">Actinokineospora terrae</name>
    <dbReference type="NCBI Taxonomy" id="155974"/>
    <lineage>
        <taxon>Bacteria</taxon>
        <taxon>Bacillati</taxon>
        <taxon>Actinomycetota</taxon>
        <taxon>Actinomycetes</taxon>
        <taxon>Pseudonocardiales</taxon>
        <taxon>Pseudonocardiaceae</taxon>
        <taxon>Actinokineospora</taxon>
    </lineage>
</organism>
<accession>A0A1H9MWB1</accession>
<sequence>MRSDDEADGGGGDEPEDYTVLSVRVMLVWAVVIVAVGVGVAVWLLAGEPGRDSEENRVRLDAIRTAGSIVVGTGGAAALLLAARRQRSTEIGLRQKDRDQAAAMVAFRLQERVAADTRDDAAARRITDLYTKAVELLGSTQAPARLGGLYALERLAQDNPGQRQTIVNVLCACLRMPCDLPDEASDDLPVEAAEEVLAATYRDRLREREVRLTAQRLIAAHLHPGTHPGAPVPTYWHDIDLDLTAATLVGFSLHGCAARTVVFKAATFVGYADFGSATVSGDADFGGTTFTSGANFGSVVLRGDTDFEWATFSDHASFEAAVFAGADFEWSTFTDGADFASARFTRGANFGSATFSDGADFERTRFDGEVTFGSATFGGYADFRGALFLAGADFGAAAFGGGTDFHGTGLAVGDRSGFRGAAVDRGAPPEPTGVRGPLE</sequence>
<keyword evidence="4" id="KW-1185">Reference proteome</keyword>
<dbReference type="RefSeq" id="WP_092775297.1">
    <property type="nucleotide sequence ID" value="NZ_FOGI01000002.1"/>
</dbReference>
<dbReference type="STRING" id="155974.SAMN04487818_102375"/>
<feature type="transmembrane region" description="Helical" evidence="2">
    <location>
        <begin position="26"/>
        <end position="46"/>
    </location>
</feature>
<keyword evidence="2" id="KW-0472">Membrane</keyword>
<dbReference type="InterPro" id="IPR001646">
    <property type="entry name" value="5peptide_repeat"/>
</dbReference>
<evidence type="ECO:0000256" key="2">
    <source>
        <dbReference type="SAM" id="Phobius"/>
    </source>
</evidence>